<dbReference type="Gene3D" id="3.40.190.10">
    <property type="entry name" value="Periplasmic binding protein-like II"/>
    <property type="match status" value="2"/>
</dbReference>
<dbReference type="SMART" id="SM00062">
    <property type="entry name" value="PBPb"/>
    <property type="match status" value="1"/>
</dbReference>
<dbReference type="Pfam" id="PF13379">
    <property type="entry name" value="NMT1_2"/>
    <property type="match status" value="1"/>
</dbReference>
<dbReference type="STRING" id="1218507.JF74_03970"/>
<dbReference type="EMBL" id="JXLI01000008">
    <property type="protein sequence ID" value="KJY57374.1"/>
    <property type="molecule type" value="Genomic_DNA"/>
</dbReference>
<comment type="caution">
    <text evidence="3">The sequence shown here is derived from an EMBL/GenBank/DDBJ whole genome shotgun (WGS) entry which is preliminary data.</text>
</comment>
<dbReference type="PANTHER" id="PTHR30024">
    <property type="entry name" value="ALIPHATIC SULFONATES-BINDING PROTEIN-RELATED"/>
    <property type="match status" value="1"/>
</dbReference>
<dbReference type="Proteomes" id="UP000033531">
    <property type="component" value="Unassembled WGS sequence"/>
</dbReference>
<dbReference type="SUPFAM" id="SSF53850">
    <property type="entry name" value="Periplasmic binding protein-like II"/>
    <property type="match status" value="1"/>
</dbReference>
<comment type="similarity">
    <text evidence="1">Belongs to the bacterial solute-binding protein SsuA/TauA family.</text>
</comment>
<proteinExistence type="inferred from homology"/>
<dbReference type="OrthoDB" id="286202at2"/>
<evidence type="ECO:0000313" key="3">
    <source>
        <dbReference type="EMBL" id="KJY57374.1"/>
    </source>
</evidence>
<dbReference type="PATRIC" id="fig|1218507.3.peg.564"/>
<organism evidence="3 4">
    <name type="scientific">Lactobacillus melliventris</name>
    <dbReference type="NCBI Taxonomy" id="1218507"/>
    <lineage>
        <taxon>Bacteria</taxon>
        <taxon>Bacillati</taxon>
        <taxon>Bacillota</taxon>
        <taxon>Bacilli</taxon>
        <taxon>Lactobacillales</taxon>
        <taxon>Lactobacillaceae</taxon>
        <taxon>Lactobacillus</taxon>
    </lineage>
</organism>
<gene>
    <name evidence="3" type="ORF">JF74_03970</name>
</gene>
<dbReference type="PANTHER" id="PTHR30024:SF42">
    <property type="entry name" value="ALIPHATIC SULFONATES-BINDING PROTEIN-RELATED"/>
    <property type="match status" value="1"/>
</dbReference>
<sequence length="333" mass="38007">MKVLEKICIKSIICIGIIICLVCMKQGDYLKKEQKVITIGYQIPTSVTWGATIMKRKYLVEKELEKEGFKNYKVEWKSTQSGSPLVNLMKSGKLDIAFLGDMPAIIALSKSQKTKSYDPKLIGIDGFGKNGVGQCIVVRKKDKINSVKQLGNKRVATSFGSSADRLLREAFTFSKIKHKKPIEYMDLNVAKLSLDKGNVDAISVWAPYTVLTASREYKDIFDGKKTKRNYISLVVANKSTLQNYRVLNAVKKALMRSHKIINKKKSNAIKCSAYETGFNRKIVNKVFKIISYKSIKPEDYINTIKSDFMFINRTKLVKQNYTWEEFKNEKIIF</sequence>
<evidence type="ECO:0000256" key="1">
    <source>
        <dbReference type="ARBA" id="ARBA00010742"/>
    </source>
</evidence>
<dbReference type="HOGENOM" id="CLU_028871_8_0_9"/>
<feature type="domain" description="Solute-binding protein family 3/N-terminal" evidence="2">
    <location>
        <begin position="36"/>
        <end position="264"/>
    </location>
</feature>
<dbReference type="InterPro" id="IPR001638">
    <property type="entry name" value="Solute-binding_3/MltF_N"/>
</dbReference>
<dbReference type="RefSeq" id="WP_052724622.1">
    <property type="nucleotide sequence ID" value="NZ_JBHTMT010000008.1"/>
</dbReference>
<protein>
    <recommendedName>
        <fullName evidence="2">Solute-binding protein family 3/N-terminal domain-containing protein</fullName>
    </recommendedName>
</protein>
<evidence type="ECO:0000313" key="4">
    <source>
        <dbReference type="Proteomes" id="UP000033531"/>
    </source>
</evidence>
<accession>A0A0F4LGH3</accession>
<dbReference type="AlphaFoldDB" id="A0A0F4LGH3"/>
<evidence type="ECO:0000259" key="2">
    <source>
        <dbReference type="SMART" id="SM00062"/>
    </source>
</evidence>
<name>A0A0F4LGH3_9LACO</name>
<reference evidence="3 4" key="1">
    <citation type="submission" date="2015-01" db="EMBL/GenBank/DDBJ databases">
        <title>Comparative genomics of the lactic acid bacteria isolated from the honey bee gut.</title>
        <authorList>
            <person name="Ellegaard K.M."/>
            <person name="Tamarit D."/>
            <person name="Javelind E."/>
            <person name="Olofsson T."/>
            <person name="Andersson S.G."/>
            <person name="Vasquez A."/>
        </authorList>
    </citation>
    <scope>NUCLEOTIDE SEQUENCE [LARGE SCALE GENOMIC DNA]</scope>
    <source>
        <strain evidence="3 4">Hma8</strain>
    </source>
</reference>